<comment type="similarity">
    <text evidence="11">Belongs to the ENY2 family.</text>
</comment>
<proteinExistence type="inferred from homology"/>
<dbReference type="GO" id="GO:0070390">
    <property type="term" value="C:transcription export complex 2"/>
    <property type="evidence" value="ECO:0007669"/>
    <property type="project" value="UniProtKB-UniRule"/>
</dbReference>
<dbReference type="EMBL" id="JAKMXF010000022">
    <property type="protein sequence ID" value="KAI6660827.1"/>
    <property type="molecule type" value="Genomic_DNA"/>
</dbReference>
<dbReference type="PANTHER" id="PTHR12514">
    <property type="entry name" value="ENHANCER OF YELLOW 2 TRANSCRIPTION FACTOR"/>
    <property type="match status" value="1"/>
</dbReference>
<dbReference type="Pfam" id="PF10163">
    <property type="entry name" value="EnY2"/>
    <property type="match status" value="1"/>
</dbReference>
<dbReference type="GO" id="GO:0005643">
    <property type="term" value="C:nuclear pore"/>
    <property type="evidence" value="ECO:0007669"/>
    <property type="project" value="UniProtKB-UniRule"/>
</dbReference>
<keyword evidence="5 11" id="KW-0653">Protein transport</keyword>
<evidence type="ECO:0000256" key="9">
    <source>
        <dbReference type="ARBA" id="ARBA00023163"/>
    </source>
</evidence>
<keyword evidence="2 11" id="KW-0813">Transport</keyword>
<name>A0AAV7KHQ2_9METZ</name>
<dbReference type="HAMAP" id="MF_03046">
    <property type="entry name" value="ENY2_Sus1"/>
    <property type="match status" value="1"/>
</dbReference>
<organism evidence="12 13">
    <name type="scientific">Oopsacas minuta</name>
    <dbReference type="NCBI Taxonomy" id="111878"/>
    <lineage>
        <taxon>Eukaryota</taxon>
        <taxon>Metazoa</taxon>
        <taxon>Porifera</taxon>
        <taxon>Hexactinellida</taxon>
        <taxon>Hexasterophora</taxon>
        <taxon>Lyssacinosida</taxon>
        <taxon>Leucopsacidae</taxon>
        <taxon>Oopsacas</taxon>
    </lineage>
</organism>
<keyword evidence="7 11" id="KW-0805">Transcription regulation</keyword>
<keyword evidence="6 11" id="KW-0811">Translocation</keyword>
<evidence type="ECO:0000256" key="6">
    <source>
        <dbReference type="ARBA" id="ARBA00023010"/>
    </source>
</evidence>
<evidence type="ECO:0000256" key="11">
    <source>
        <dbReference type="HAMAP-Rule" id="MF_03046"/>
    </source>
</evidence>
<gene>
    <name evidence="12" type="ORF">LOD99_13554</name>
</gene>
<keyword evidence="3 11" id="KW-0509">mRNA transport</keyword>
<dbReference type="GO" id="GO:0003713">
    <property type="term" value="F:transcription coactivator activity"/>
    <property type="evidence" value="ECO:0007669"/>
    <property type="project" value="UniProtKB-UniRule"/>
</dbReference>
<keyword evidence="4 11" id="KW-0156">Chromatin regulator</keyword>
<protein>
    <recommendedName>
        <fullName evidence="11">Transcription and mRNA export factor ENY2</fullName>
    </recommendedName>
    <alternativeName>
        <fullName evidence="11">Enhancer of yellow 2 transcription factor homolog</fullName>
    </alternativeName>
</protein>
<evidence type="ECO:0000256" key="7">
    <source>
        <dbReference type="ARBA" id="ARBA00023015"/>
    </source>
</evidence>
<evidence type="ECO:0000256" key="5">
    <source>
        <dbReference type="ARBA" id="ARBA00022927"/>
    </source>
</evidence>
<dbReference type="GO" id="GO:0006325">
    <property type="term" value="P:chromatin organization"/>
    <property type="evidence" value="ECO:0007669"/>
    <property type="project" value="UniProtKB-KW"/>
</dbReference>
<dbReference type="GO" id="GO:0006406">
    <property type="term" value="P:mRNA export from nucleus"/>
    <property type="evidence" value="ECO:0007669"/>
    <property type="project" value="UniProtKB-UniRule"/>
</dbReference>
<comment type="subunit">
    <text evidence="11">Component of the nuclear pore complex (NPC)-associated TREX-2 complex (transcription and export complex 2). Component of the SAGA transcription coactivator-HAT complex. Within the SAGA complex, participates to a subcomplex of SAGA called the DUB module (deubiquitination module).</text>
</comment>
<dbReference type="FunFam" id="1.10.246.140:FF:000001">
    <property type="entry name" value="Transcription and mRNA export factor ENY2"/>
    <property type="match status" value="1"/>
</dbReference>
<keyword evidence="8 11" id="KW-0010">Activator</keyword>
<evidence type="ECO:0000256" key="8">
    <source>
        <dbReference type="ARBA" id="ARBA00023159"/>
    </source>
</evidence>
<comment type="function">
    <text evidence="11">Involved in mRNA export coupled transcription activation by association with both the TREX-2 and the SAGA complexes. The transcription regulatory histone acetylation (HAT) complex SAGA is a multiprotein complex that activates transcription by remodeling chromatin and mediating histone acetylation and deubiquitination. Within the SAGA complex, participates to a subcomplex that specifically deubiquitinates histones. The SAGA complex is recruited to specific gene promoters by activators, where it is required for transcription. The TREX-2 complex functions in docking export-competent ribonucleoprotein particles (mRNPs) to the nuclear entrance of the nuclear pore complex (nuclear basket). TREX-2 participates in mRNA export and accurate chromatin positioning in the nucleus by tethering genes to the nuclear periphery.</text>
</comment>
<sequence>MSVTSPDRQQKEAQLKQVLSVKLEESGEKDRIRELLRLKLIECGWRDKLKADCKELITSHQDLNKVKVADLVRELTPRARSSVPDVVKKEILNEIREFLNKNIPE</sequence>
<dbReference type="InterPro" id="IPR038212">
    <property type="entry name" value="TF_EnY2_sf"/>
</dbReference>
<dbReference type="Gene3D" id="1.10.246.140">
    <property type="match status" value="1"/>
</dbReference>
<dbReference type="InterPro" id="IPR018783">
    <property type="entry name" value="TF_ENY2"/>
</dbReference>
<evidence type="ECO:0000256" key="10">
    <source>
        <dbReference type="ARBA" id="ARBA00023242"/>
    </source>
</evidence>
<evidence type="ECO:0000256" key="2">
    <source>
        <dbReference type="ARBA" id="ARBA00022448"/>
    </source>
</evidence>
<evidence type="ECO:0000256" key="1">
    <source>
        <dbReference type="ARBA" id="ARBA00004642"/>
    </source>
</evidence>
<evidence type="ECO:0000256" key="3">
    <source>
        <dbReference type="ARBA" id="ARBA00022816"/>
    </source>
</evidence>
<evidence type="ECO:0000313" key="13">
    <source>
        <dbReference type="Proteomes" id="UP001165289"/>
    </source>
</evidence>
<comment type="subcellular location">
    <subcellularLocation>
        <location evidence="1 11">Nucleus</location>
        <location evidence="1 11">Nucleoplasm</location>
    </subcellularLocation>
</comment>
<evidence type="ECO:0000313" key="12">
    <source>
        <dbReference type="EMBL" id="KAI6660827.1"/>
    </source>
</evidence>
<dbReference type="GO" id="GO:0071819">
    <property type="term" value="C:DUBm complex"/>
    <property type="evidence" value="ECO:0007669"/>
    <property type="project" value="UniProtKB-UniRule"/>
</dbReference>
<comment type="caution">
    <text evidence="12">The sequence shown here is derived from an EMBL/GenBank/DDBJ whole genome shotgun (WGS) entry which is preliminary data.</text>
</comment>
<keyword evidence="13" id="KW-1185">Reference proteome</keyword>
<evidence type="ECO:0000256" key="4">
    <source>
        <dbReference type="ARBA" id="ARBA00022853"/>
    </source>
</evidence>
<keyword evidence="9 11" id="KW-0804">Transcription</keyword>
<dbReference type="GO" id="GO:0000124">
    <property type="term" value="C:SAGA complex"/>
    <property type="evidence" value="ECO:0007669"/>
    <property type="project" value="UniProtKB-UniRule"/>
</dbReference>
<accession>A0AAV7KHQ2</accession>
<dbReference type="GO" id="GO:0005654">
    <property type="term" value="C:nucleoplasm"/>
    <property type="evidence" value="ECO:0007669"/>
    <property type="project" value="UniProtKB-SubCell"/>
</dbReference>
<dbReference type="GO" id="GO:0015031">
    <property type="term" value="P:protein transport"/>
    <property type="evidence" value="ECO:0007669"/>
    <property type="project" value="UniProtKB-KW"/>
</dbReference>
<reference evidence="12 13" key="1">
    <citation type="journal article" date="2023" name="BMC Biol.">
        <title>The compact genome of the sponge Oopsacas minuta (Hexactinellida) is lacking key metazoan core genes.</title>
        <authorList>
            <person name="Santini S."/>
            <person name="Schenkelaars Q."/>
            <person name="Jourda C."/>
            <person name="Duchesne M."/>
            <person name="Belahbib H."/>
            <person name="Rocher C."/>
            <person name="Selva M."/>
            <person name="Riesgo A."/>
            <person name="Vervoort M."/>
            <person name="Leys S.P."/>
            <person name="Kodjabachian L."/>
            <person name="Le Bivic A."/>
            <person name="Borchiellini C."/>
            <person name="Claverie J.M."/>
            <person name="Renard E."/>
        </authorList>
    </citation>
    <scope>NUCLEOTIDE SEQUENCE [LARGE SCALE GENOMIC DNA]</scope>
    <source>
        <strain evidence="12">SPO-2</strain>
    </source>
</reference>
<dbReference type="Proteomes" id="UP001165289">
    <property type="component" value="Unassembled WGS sequence"/>
</dbReference>
<dbReference type="AlphaFoldDB" id="A0AAV7KHQ2"/>
<keyword evidence="10 11" id="KW-0539">Nucleus</keyword>
<dbReference type="GO" id="GO:0006368">
    <property type="term" value="P:transcription elongation by RNA polymerase II"/>
    <property type="evidence" value="ECO:0007669"/>
    <property type="project" value="UniProtKB-UniRule"/>
</dbReference>